<protein>
    <submittedName>
        <fullName evidence="2">Uncharacterized protein</fullName>
    </submittedName>
</protein>
<evidence type="ECO:0000313" key="3">
    <source>
        <dbReference type="Proteomes" id="UP001497382"/>
    </source>
</evidence>
<accession>A0AAV1ZGP1</accession>
<keyword evidence="3" id="KW-1185">Reference proteome</keyword>
<organism evidence="2 3">
    <name type="scientific">Larinioides sclopetarius</name>
    <dbReference type="NCBI Taxonomy" id="280406"/>
    <lineage>
        <taxon>Eukaryota</taxon>
        <taxon>Metazoa</taxon>
        <taxon>Ecdysozoa</taxon>
        <taxon>Arthropoda</taxon>
        <taxon>Chelicerata</taxon>
        <taxon>Arachnida</taxon>
        <taxon>Araneae</taxon>
        <taxon>Araneomorphae</taxon>
        <taxon>Entelegynae</taxon>
        <taxon>Araneoidea</taxon>
        <taxon>Araneidae</taxon>
        <taxon>Larinioides</taxon>
    </lineage>
</organism>
<name>A0AAV1ZGP1_9ARAC</name>
<feature type="region of interest" description="Disordered" evidence="1">
    <location>
        <begin position="740"/>
        <end position="760"/>
    </location>
</feature>
<sequence length="847" mass="92966">MAEISFDFRNIFGSKKCAISSSRIVSLEIGDESPGVTSESVFQEIFNDQVCHNDAKNKSNLICGFDKQSDKNSLIHSQSFLSTFTCEGRPLDKIKPTNDSDIDLDLLNSTDLGRTVESGAGNFNSKKATSDDNMKIISEVEVCDGLSDLLSSITHVITEKDESGSTFEYYQRKITRDCDMGLPDFEILKNGCADSLLANNSSLTVEGNQSDLLSSINIEDSVVTKIGSFNSKNFCNSTVAEKSEMKGEPPVSDLSDLLSSIDLGDSNENKTDNYNHVNMGVLETKNESCLADLLSSINIEDSVVTKVGSFNSKDFCNSTVVEKSEMKSEPPVSDLSDLLSSIDLGDSNVNKTENYNHVNMGVSETKNESCLADLLSSINIEDSVVTKVGSFNSKNFRNSTVAKKSEMESEPPVSDLSDLLSFSDLGDSNEGKIGNCKHVNLSALETKNESCSANLLSSIGKSNKPAMTVLNSKPLNFGSSNSYFKDTNGISDSFNDFIFDIGSSSSSNSCASSYSEEENSPKDSSTKNTLLADKIFESDSGYSSFDSADKGFSFFDYSSDKQFSLNTLLTGKSDASISEKHSNNEISRDTNEEMSMSDLLTIVSPEFKNPVLTSLNKAEKCKVNKDNLNMQDLVECMSVNNLVEGNEKLMNFDCVDGRISDIVQSEMETVDSLGDALLGKDISITKRDFVKDDEQIDLRECIKTAKHQFIPTSPVKQNTSVENQRSECVSSNKILFYHEDKSSSDSSKNRSNSFEFNDVGPRKKTRVNTKQTLFSKALACKPKKDHALLQKVDNIKNELLNNILNRPVFIDCDVPQPVVESVVQSDKCILSKEGRRCFGLVASWELQ</sequence>
<evidence type="ECO:0000313" key="2">
    <source>
        <dbReference type="EMBL" id="CAL1270670.1"/>
    </source>
</evidence>
<reference evidence="2 3" key="1">
    <citation type="submission" date="2024-04" db="EMBL/GenBank/DDBJ databases">
        <authorList>
            <person name="Rising A."/>
            <person name="Reimegard J."/>
            <person name="Sonavane S."/>
            <person name="Akerstrom W."/>
            <person name="Nylinder S."/>
            <person name="Hedman E."/>
            <person name="Kallberg Y."/>
        </authorList>
    </citation>
    <scope>NUCLEOTIDE SEQUENCE [LARGE SCALE GENOMIC DNA]</scope>
</reference>
<comment type="caution">
    <text evidence="2">The sequence shown here is derived from an EMBL/GenBank/DDBJ whole genome shotgun (WGS) entry which is preliminary data.</text>
</comment>
<feature type="compositionally biased region" description="Low complexity" evidence="1">
    <location>
        <begin position="744"/>
        <end position="753"/>
    </location>
</feature>
<proteinExistence type="predicted"/>
<dbReference type="EMBL" id="CAXIEN010000050">
    <property type="protein sequence ID" value="CAL1270670.1"/>
    <property type="molecule type" value="Genomic_DNA"/>
</dbReference>
<dbReference type="Proteomes" id="UP001497382">
    <property type="component" value="Unassembled WGS sequence"/>
</dbReference>
<gene>
    <name evidence="2" type="ORF">LARSCL_LOCUS5428</name>
</gene>
<evidence type="ECO:0000256" key="1">
    <source>
        <dbReference type="SAM" id="MobiDB-lite"/>
    </source>
</evidence>
<dbReference type="AlphaFoldDB" id="A0AAV1ZGP1"/>